<evidence type="ECO:0000256" key="4">
    <source>
        <dbReference type="ARBA" id="ARBA00022605"/>
    </source>
</evidence>
<evidence type="ECO:0000256" key="9">
    <source>
        <dbReference type="HAMAP-Rule" id="MF_03119"/>
    </source>
</evidence>
<feature type="active site" description="Proton donor" evidence="9">
    <location>
        <position position="280"/>
    </location>
</feature>
<organism evidence="10 11">
    <name type="scientific">Saccharomyces mikatae IFO 1815</name>
    <dbReference type="NCBI Taxonomy" id="226126"/>
    <lineage>
        <taxon>Eukaryota</taxon>
        <taxon>Fungi</taxon>
        <taxon>Dikarya</taxon>
        <taxon>Ascomycota</taxon>
        <taxon>Saccharomycotina</taxon>
        <taxon>Saccharomycetes</taxon>
        <taxon>Saccharomycetales</taxon>
        <taxon>Saccharomycetaceae</taxon>
        <taxon>Saccharomyces</taxon>
    </lineage>
</organism>
<dbReference type="PANTHER" id="PTHR43475:SF1">
    <property type="entry name" value="METHYLTHIORIBOSE-1-PHOSPHATE ISOMERASE"/>
    <property type="match status" value="1"/>
</dbReference>
<dbReference type="InterPro" id="IPR042529">
    <property type="entry name" value="IF_2B-like_C"/>
</dbReference>
<comment type="subcellular location">
    <subcellularLocation>
        <location evidence="9">Cytoplasm</location>
    </subcellularLocation>
    <subcellularLocation>
        <location evidence="9">Nucleus</location>
    </subcellularLocation>
</comment>
<dbReference type="RefSeq" id="XP_056080092.1">
    <property type="nucleotide sequence ID" value="XM_056226367.1"/>
</dbReference>
<evidence type="ECO:0000256" key="3">
    <source>
        <dbReference type="ARBA" id="ARBA00022553"/>
    </source>
</evidence>
<comment type="pathway">
    <text evidence="9">Amino-acid biosynthesis; L-methionine biosynthesis via salvage pathway; L-methionine from S-methyl-5-thio-alpha-D-ribose 1-phosphate: step 1/6.</text>
</comment>
<evidence type="ECO:0000256" key="1">
    <source>
        <dbReference type="ARBA" id="ARBA00011738"/>
    </source>
</evidence>
<dbReference type="Pfam" id="PF01008">
    <property type="entry name" value="IF-2B"/>
    <property type="match status" value="1"/>
</dbReference>
<dbReference type="Gene3D" id="3.40.50.10470">
    <property type="entry name" value="Translation initiation factor eif-2b, domain 2"/>
    <property type="match status" value="1"/>
</dbReference>
<dbReference type="NCBIfam" id="TIGR00524">
    <property type="entry name" value="eIF-2B_rel"/>
    <property type="match status" value="1"/>
</dbReference>
<dbReference type="SUPFAM" id="SSF100950">
    <property type="entry name" value="NagB/RpiA/CoA transferase-like"/>
    <property type="match status" value="1"/>
</dbReference>
<accession>A0AA35NG98</accession>
<dbReference type="HAMAP" id="MF_01678">
    <property type="entry name" value="Salvage_MtnA"/>
    <property type="match status" value="1"/>
</dbReference>
<dbReference type="AlphaFoldDB" id="A0AA35NG98"/>
<dbReference type="GeneID" id="80921900"/>
<evidence type="ECO:0000256" key="2">
    <source>
        <dbReference type="ARBA" id="ARBA00022490"/>
    </source>
</evidence>
<evidence type="ECO:0000256" key="7">
    <source>
        <dbReference type="ARBA" id="ARBA00023235"/>
    </source>
</evidence>
<dbReference type="PANTHER" id="PTHR43475">
    <property type="entry name" value="METHYLTHIORIBOSE-1-PHOSPHATE ISOMERASE"/>
    <property type="match status" value="1"/>
</dbReference>
<comment type="function">
    <text evidence="9">Catalyzes the interconversion of methylthioribose-1-phosphate (MTR-1-P) into methylthioribulose-1-phosphate (MTRu-1-P).</text>
</comment>
<comment type="catalytic activity">
    <reaction evidence="9">
        <text>5-(methylsulfanyl)-alpha-D-ribose 1-phosphate = 5-(methylsulfanyl)-D-ribulose 1-phosphate</text>
        <dbReference type="Rhea" id="RHEA:19989"/>
        <dbReference type="ChEBI" id="CHEBI:58533"/>
        <dbReference type="ChEBI" id="CHEBI:58548"/>
        <dbReference type="EC" id="5.3.1.23"/>
    </reaction>
</comment>
<keyword evidence="2 9" id="KW-0963">Cytoplasm</keyword>
<keyword evidence="11" id="KW-1185">Reference proteome</keyword>
<protein>
    <recommendedName>
        <fullName evidence="9">Methylthioribose-1-phosphate isomerase</fullName>
        <shortName evidence="9">M1Pi</shortName>
        <shortName evidence="9">MTR-1-P isomerase</shortName>
        <ecNumber evidence="9">5.3.1.23</ecNumber>
    </recommendedName>
    <alternativeName>
        <fullName evidence="9">S-methyl-5-thioribose-1-phosphate isomerase</fullName>
    </alternativeName>
    <alternativeName>
        <fullName evidence="9">Translation initiation factor eIF-2B subunit alpha/beta/delta-like protein</fullName>
    </alternativeName>
</protein>
<keyword evidence="3" id="KW-0597">Phosphoprotein</keyword>
<dbReference type="GO" id="GO:0046523">
    <property type="term" value="F:S-methyl-5-thioribose-1-phosphate isomerase activity"/>
    <property type="evidence" value="ECO:0007669"/>
    <property type="project" value="UniProtKB-UniRule"/>
</dbReference>
<keyword evidence="8 9" id="KW-0539">Nucleus</keyword>
<proteinExistence type="inferred from homology"/>
<dbReference type="EC" id="5.3.1.23" evidence="9"/>
<evidence type="ECO:0000256" key="8">
    <source>
        <dbReference type="ARBA" id="ARBA00023242"/>
    </source>
</evidence>
<feature type="site" description="Transition state stabilizer" evidence="9">
    <location>
        <position position="181"/>
    </location>
</feature>
<comment type="similarity">
    <text evidence="9">Belongs to the eIF-2B alpha/beta/delta subunits family. MtnA subfamily.</text>
</comment>
<dbReference type="InterPro" id="IPR005251">
    <property type="entry name" value="IF-M1Pi"/>
</dbReference>
<evidence type="ECO:0000313" key="10">
    <source>
        <dbReference type="EMBL" id="CAI4036975.1"/>
    </source>
</evidence>
<keyword evidence="7 9" id="KW-0413">Isomerase</keyword>
<name>A0AA35NG98_SACMI</name>
<dbReference type="EMBL" id="OX365772">
    <property type="protein sequence ID" value="CAI4036975.1"/>
    <property type="molecule type" value="Genomic_DNA"/>
</dbReference>
<evidence type="ECO:0000256" key="5">
    <source>
        <dbReference type="ARBA" id="ARBA00022990"/>
    </source>
</evidence>
<keyword evidence="6 9" id="KW-0486">Methionine biosynthesis</keyword>
<sequence>MSLEAIIFDRSNPEKVSVKVLDQLLLPYTTKYVPIHTVDDGYSVIKNMQVRGAPAIAIVGSLSVLTEIQLVKHNPTSSATTLYLPVNWESTKRVLNERLDFLLSSRPTAVNLSNSLADIKNILTSSENLEVFDNNLYSYVCQLIDEDLANNIKMGDNGATYLLDTLMNDGFKGGFAVLTICNTGSLATSGYGTALGVIRSLWKDSLAKTNEASSGSNIENKPKMDHVFPLETRPYNQGSRLTAYELVSENIPSTLITDSSIAYKIRTSPIPIKAAFVGADRIVRNGDTANKIGTLQLAVICKQFGIKFFVVAPKTTIDNLTETGDEIIVEERRPEEFKLVTGAMVNPEDGTLVLNEAGEPISGKVGVAPPEIDVWNPAFDVTPHEFIDGIFTERGVFIKNSKGEFELEALF</sequence>
<evidence type="ECO:0000313" key="11">
    <source>
        <dbReference type="Proteomes" id="UP001161438"/>
    </source>
</evidence>
<dbReference type="InterPro" id="IPR011559">
    <property type="entry name" value="Initiation_fac_2B_a/b/d"/>
</dbReference>
<reference evidence="10" key="1">
    <citation type="submission" date="2022-10" db="EMBL/GenBank/DDBJ databases">
        <authorList>
            <person name="Byrne P K."/>
        </authorList>
    </citation>
    <scope>NUCLEOTIDE SEQUENCE</scope>
    <source>
        <strain evidence="10">IFO1815</strain>
    </source>
</reference>
<dbReference type="InterPro" id="IPR037171">
    <property type="entry name" value="NagB/RpiA_transferase-like"/>
</dbReference>
<dbReference type="InterPro" id="IPR027363">
    <property type="entry name" value="M1Pi_N"/>
</dbReference>
<dbReference type="GO" id="GO:0005634">
    <property type="term" value="C:nucleus"/>
    <property type="evidence" value="ECO:0007669"/>
    <property type="project" value="UniProtKB-SubCell"/>
</dbReference>
<dbReference type="FunFam" id="1.20.120.420:FF:000006">
    <property type="entry name" value="Methylthioribose-1-phosphate isomerase"/>
    <property type="match status" value="1"/>
</dbReference>
<evidence type="ECO:0000256" key="6">
    <source>
        <dbReference type="ARBA" id="ARBA00023167"/>
    </source>
</evidence>
<keyword evidence="5" id="KW-0007">Acetylation</keyword>
<dbReference type="Proteomes" id="UP001161438">
    <property type="component" value="Chromosome 16"/>
</dbReference>
<dbReference type="NCBIfam" id="NF004326">
    <property type="entry name" value="PRK05720.1"/>
    <property type="match status" value="1"/>
</dbReference>
<comment type="subunit">
    <text evidence="1 9">Homodimer.</text>
</comment>
<dbReference type="GO" id="GO:0005737">
    <property type="term" value="C:cytoplasm"/>
    <property type="evidence" value="ECO:0007669"/>
    <property type="project" value="UniProtKB-SubCell"/>
</dbReference>
<dbReference type="NCBIfam" id="TIGR00512">
    <property type="entry name" value="salvage_mtnA"/>
    <property type="match status" value="1"/>
</dbReference>
<dbReference type="FunFam" id="3.40.50.10470:FF:000026">
    <property type="entry name" value="Methylthioribose-1-phosphate isomerase"/>
    <property type="match status" value="1"/>
</dbReference>
<gene>
    <name evidence="10" type="primary">SMKI16G2720</name>
    <name evidence="9" type="synonym">MRI1</name>
    <name evidence="10" type="ORF">SMKI_16G2720</name>
</gene>
<dbReference type="GO" id="GO:0019509">
    <property type="term" value="P:L-methionine salvage from methylthioadenosine"/>
    <property type="evidence" value="ECO:0007669"/>
    <property type="project" value="UniProtKB-UniRule"/>
</dbReference>
<keyword evidence="4 9" id="KW-0028">Amino-acid biosynthesis</keyword>
<dbReference type="Gene3D" id="1.20.120.420">
    <property type="entry name" value="translation initiation factor eif-2b, domain 1"/>
    <property type="match status" value="1"/>
</dbReference>
<dbReference type="InterPro" id="IPR000649">
    <property type="entry name" value="IF-2B-related"/>
</dbReference>